<dbReference type="InterPro" id="IPR012334">
    <property type="entry name" value="Pectin_lyas_fold"/>
</dbReference>
<sequence length="748" mass="76157">MRKGLLRLVLATILIAPIGGSFPTGSVSALATTRYVAATGSVGAGTSCASPGYVGSTQSAIQSAFNAASNGDTIFICAGTYSISSRLQVTKSLTIRGAGARTTTLDGLESSQILMIHDNNLTPGSGNEITVVIDSIGFINGRATQVGSLGECEDGNRCGGAIFVESESQINITDSHFKNNYANFVGGAVARLIGNYQTVPSTITNSSFESNTANFDGGGVATLFGFGLVIESSTFYGNETLSRSAAAVIANFANATINNSTFVDNIGPNGTSVLYGDLTVNHSILAQSNPSMIPVCNSQQTAHGSRGNLVTDNSCPSLTATYPASPATNSAIVSFADLKLGDLAYRGNATKTVPLLSGSVALNFWNGCTGTDQIGISRPQGSSCDVGAYERSSSQSLNTPTGWTYSSTTLNQLYTSTLAVLTPAVDPAGQGVTYRSSTTSVCTIASNGTITAVSLGTCTVHADATGYLLRDGATVSQTITVVSSTTTTTTTTTTSTTSTTVAPNSSAPITTPAGAVTSGGTSNSPSTTIAVAQSQIPTTQRTTPTTAPSPSTPSSSSTSTSTTVPTPDAPQVAPGEAGAFIAGQNVELQISREDNALVVTGAGVEARIYGISTTGERIDLDTDGNLRLNSGDSISLDASGLEPGTEVEAWMFSTPNQLGTLSVDKAGKISGTFRIPADVASGDHRFVLKSANESGEDLVIGIGIAVGALSSGSTATRILITIPIALAAMAGLVIPTTIRRRRRVTLAQ</sequence>
<keyword evidence="2" id="KW-0472">Membrane</keyword>
<evidence type="ECO:0000256" key="1">
    <source>
        <dbReference type="SAM" id="MobiDB-lite"/>
    </source>
</evidence>
<organism evidence="3">
    <name type="scientific">freshwater metagenome</name>
    <dbReference type="NCBI Taxonomy" id="449393"/>
    <lineage>
        <taxon>unclassified sequences</taxon>
        <taxon>metagenomes</taxon>
        <taxon>ecological metagenomes</taxon>
    </lineage>
</organism>
<dbReference type="EMBL" id="CAEZWV010000045">
    <property type="protein sequence ID" value="CAB4683608.1"/>
    <property type="molecule type" value="Genomic_DNA"/>
</dbReference>
<feature type="compositionally biased region" description="Low complexity" evidence="1">
    <location>
        <begin position="483"/>
        <end position="501"/>
    </location>
</feature>
<evidence type="ECO:0000313" key="3">
    <source>
        <dbReference type="EMBL" id="CAB4683608.1"/>
    </source>
</evidence>
<gene>
    <name evidence="3" type="ORF">UFOPK2295_01554</name>
</gene>
<dbReference type="NCBIfam" id="NF041518">
    <property type="entry name" value="choice_anch_Q"/>
    <property type="match status" value="1"/>
</dbReference>
<proteinExistence type="predicted"/>
<keyword evidence="2" id="KW-0812">Transmembrane</keyword>
<feature type="transmembrane region" description="Helical" evidence="2">
    <location>
        <begin position="718"/>
        <end position="738"/>
    </location>
</feature>
<dbReference type="InterPro" id="IPR011050">
    <property type="entry name" value="Pectin_lyase_fold/virulence"/>
</dbReference>
<dbReference type="Gene3D" id="2.160.20.10">
    <property type="entry name" value="Single-stranded right-handed beta-helix, Pectin lyase-like"/>
    <property type="match status" value="1"/>
</dbReference>
<reference evidence="3" key="1">
    <citation type="submission" date="2020-05" db="EMBL/GenBank/DDBJ databases">
        <authorList>
            <person name="Chiriac C."/>
            <person name="Salcher M."/>
            <person name="Ghai R."/>
            <person name="Kavagutti S V."/>
        </authorList>
    </citation>
    <scope>NUCLEOTIDE SEQUENCE</scope>
</reference>
<dbReference type="AlphaFoldDB" id="A0A6J6NF02"/>
<name>A0A6J6NF02_9ZZZZ</name>
<feature type="region of interest" description="Disordered" evidence="1">
    <location>
        <begin position="483"/>
        <end position="575"/>
    </location>
</feature>
<evidence type="ECO:0000256" key="2">
    <source>
        <dbReference type="SAM" id="Phobius"/>
    </source>
</evidence>
<dbReference type="Gene3D" id="2.60.40.1080">
    <property type="match status" value="1"/>
</dbReference>
<dbReference type="InterPro" id="IPR059226">
    <property type="entry name" value="Choice_anch_Q_dom"/>
</dbReference>
<dbReference type="SUPFAM" id="SSF49373">
    <property type="entry name" value="Invasin/intimin cell-adhesion fragments"/>
    <property type="match status" value="1"/>
</dbReference>
<keyword evidence="2" id="KW-1133">Transmembrane helix</keyword>
<feature type="compositionally biased region" description="Low complexity" evidence="1">
    <location>
        <begin position="518"/>
        <end position="528"/>
    </location>
</feature>
<accession>A0A6J6NF02</accession>
<dbReference type="InterPro" id="IPR008964">
    <property type="entry name" value="Invasin/intimin_cell_adhesion"/>
</dbReference>
<dbReference type="SUPFAM" id="SSF51126">
    <property type="entry name" value="Pectin lyase-like"/>
    <property type="match status" value="1"/>
</dbReference>
<feature type="compositionally biased region" description="Low complexity" evidence="1">
    <location>
        <begin position="537"/>
        <end position="566"/>
    </location>
</feature>
<protein>
    <submittedName>
        <fullName evidence="3">Unannotated protein</fullName>
    </submittedName>
</protein>